<dbReference type="AlphaFoldDB" id="A0A936YXH1"/>
<gene>
    <name evidence="1" type="ORF">JJ685_04685</name>
</gene>
<accession>A0A936YXH1</accession>
<sequence>MCQATYGKFQLRFQSLFASGRGFAFPCDHEGHVDLDGMSERARNNYFFARAMVGRDLACPAVEATILL</sequence>
<organism evidence="1 2">
    <name type="scientific">Ramlibacter monticola</name>
    <dbReference type="NCBI Taxonomy" id="1926872"/>
    <lineage>
        <taxon>Bacteria</taxon>
        <taxon>Pseudomonadati</taxon>
        <taxon>Pseudomonadota</taxon>
        <taxon>Betaproteobacteria</taxon>
        <taxon>Burkholderiales</taxon>
        <taxon>Comamonadaceae</taxon>
        <taxon>Ramlibacter</taxon>
    </lineage>
</organism>
<evidence type="ECO:0000313" key="1">
    <source>
        <dbReference type="EMBL" id="MBL0390432.1"/>
    </source>
</evidence>
<name>A0A936YXH1_9BURK</name>
<comment type="caution">
    <text evidence="1">The sequence shown here is derived from an EMBL/GenBank/DDBJ whole genome shotgun (WGS) entry which is preliminary data.</text>
</comment>
<keyword evidence="2" id="KW-1185">Reference proteome</keyword>
<dbReference type="RefSeq" id="WP_201673034.1">
    <property type="nucleotide sequence ID" value="NZ_JAEQNE010000001.1"/>
</dbReference>
<proteinExistence type="predicted"/>
<protein>
    <submittedName>
        <fullName evidence="1">Uncharacterized protein</fullName>
    </submittedName>
</protein>
<dbReference type="Proteomes" id="UP000599109">
    <property type="component" value="Unassembled WGS sequence"/>
</dbReference>
<dbReference type="EMBL" id="JAEQNE010000001">
    <property type="protein sequence ID" value="MBL0390432.1"/>
    <property type="molecule type" value="Genomic_DNA"/>
</dbReference>
<reference evidence="1 2" key="1">
    <citation type="journal article" date="2017" name="Int. J. Syst. Evol. Microbiol.">
        <title>Ramlibacter monticola sp. nov., isolated from forest soil.</title>
        <authorList>
            <person name="Chaudhary D.K."/>
            <person name="Kim J."/>
        </authorList>
    </citation>
    <scope>NUCLEOTIDE SEQUENCE [LARGE SCALE GENOMIC DNA]</scope>
    <source>
        <strain evidence="1 2">KACC 19175</strain>
    </source>
</reference>
<evidence type="ECO:0000313" key="2">
    <source>
        <dbReference type="Proteomes" id="UP000599109"/>
    </source>
</evidence>